<evidence type="ECO:0000313" key="3">
    <source>
        <dbReference type="Proteomes" id="UP001432027"/>
    </source>
</evidence>
<dbReference type="PANTHER" id="PTHR22943:SF248">
    <property type="entry name" value="SEVEN TM RECEPTOR"/>
    <property type="match status" value="1"/>
</dbReference>
<accession>A0AAV5TB46</accession>
<gene>
    <name evidence="2" type="ORF">PENTCL1PPCAC_13488</name>
</gene>
<dbReference type="AlphaFoldDB" id="A0AAV5TB46"/>
<dbReference type="Pfam" id="PF10326">
    <property type="entry name" value="7TM_GPCR_Str"/>
    <property type="match status" value="1"/>
</dbReference>
<protein>
    <recommendedName>
        <fullName evidence="4">G protein-coupled receptor</fullName>
    </recommendedName>
</protein>
<dbReference type="Proteomes" id="UP001432027">
    <property type="component" value="Unassembled WGS sequence"/>
</dbReference>
<feature type="non-terminal residue" evidence="2">
    <location>
        <position position="197"/>
    </location>
</feature>
<feature type="non-terminal residue" evidence="2">
    <location>
        <position position="1"/>
    </location>
</feature>
<sequence>QMNYAKAINFIEDVSYVIGMLFYSFMLYCMIFRTKNDLGKYRYLQRIITAEGVYAMVPTSVYHINAELLSAYLALYTLTFVMVDYSFLYRLWAVRSFSSIYFLYLPTESGRRRMREAALTEYRIDMAKHVMIMGDYYQAVIPLVTLYAPCGFVNILPMFHLDPYFFARATPPIVSCFLPLDTLAVLLSMGDYRREVL</sequence>
<dbReference type="EMBL" id="BTSX01000003">
    <property type="protein sequence ID" value="GMS91313.1"/>
    <property type="molecule type" value="Genomic_DNA"/>
</dbReference>
<dbReference type="PANTHER" id="PTHR22943">
    <property type="entry name" value="7-TRANSMEMBRANE DOMAIN RECEPTOR C.ELEGANS"/>
    <property type="match status" value="1"/>
</dbReference>
<evidence type="ECO:0000256" key="1">
    <source>
        <dbReference type="SAM" id="Phobius"/>
    </source>
</evidence>
<reference evidence="2" key="1">
    <citation type="submission" date="2023-10" db="EMBL/GenBank/DDBJ databases">
        <title>Genome assembly of Pristionchus species.</title>
        <authorList>
            <person name="Yoshida K."/>
            <person name="Sommer R.J."/>
        </authorList>
    </citation>
    <scope>NUCLEOTIDE SEQUENCE</scope>
    <source>
        <strain evidence="2">RS0144</strain>
    </source>
</reference>
<feature type="transmembrane region" description="Helical" evidence="1">
    <location>
        <begin position="87"/>
        <end position="105"/>
    </location>
</feature>
<keyword evidence="3" id="KW-1185">Reference proteome</keyword>
<feature type="transmembrane region" description="Helical" evidence="1">
    <location>
        <begin position="53"/>
        <end position="75"/>
    </location>
</feature>
<evidence type="ECO:0000313" key="2">
    <source>
        <dbReference type="EMBL" id="GMS91313.1"/>
    </source>
</evidence>
<name>A0AAV5TB46_9BILA</name>
<evidence type="ECO:0008006" key="4">
    <source>
        <dbReference type="Google" id="ProtNLM"/>
    </source>
</evidence>
<dbReference type="InterPro" id="IPR019428">
    <property type="entry name" value="7TM_GPCR_serpentine_rcpt_Str"/>
</dbReference>
<comment type="caution">
    <text evidence="2">The sequence shown here is derived from an EMBL/GenBank/DDBJ whole genome shotgun (WGS) entry which is preliminary data.</text>
</comment>
<proteinExistence type="predicted"/>
<feature type="transmembrane region" description="Helical" evidence="1">
    <location>
        <begin position="14"/>
        <end position="32"/>
    </location>
</feature>
<keyword evidence="1" id="KW-1133">Transmembrane helix</keyword>
<feature type="transmembrane region" description="Helical" evidence="1">
    <location>
        <begin position="165"/>
        <end position="187"/>
    </location>
</feature>
<keyword evidence="1" id="KW-0472">Membrane</keyword>
<keyword evidence="1" id="KW-0812">Transmembrane</keyword>
<organism evidence="2 3">
    <name type="scientific">Pristionchus entomophagus</name>
    <dbReference type="NCBI Taxonomy" id="358040"/>
    <lineage>
        <taxon>Eukaryota</taxon>
        <taxon>Metazoa</taxon>
        <taxon>Ecdysozoa</taxon>
        <taxon>Nematoda</taxon>
        <taxon>Chromadorea</taxon>
        <taxon>Rhabditida</taxon>
        <taxon>Rhabditina</taxon>
        <taxon>Diplogasteromorpha</taxon>
        <taxon>Diplogasteroidea</taxon>
        <taxon>Neodiplogasteridae</taxon>
        <taxon>Pristionchus</taxon>
    </lineage>
</organism>
<feature type="transmembrane region" description="Helical" evidence="1">
    <location>
        <begin position="136"/>
        <end position="159"/>
    </location>
</feature>